<dbReference type="InterPro" id="IPR009057">
    <property type="entry name" value="Homeodomain-like_sf"/>
</dbReference>
<dbReference type="PROSITE" id="PS00041">
    <property type="entry name" value="HTH_ARAC_FAMILY_1"/>
    <property type="match status" value="1"/>
</dbReference>
<keyword evidence="3" id="KW-0804">Transcription</keyword>
<dbReference type="RefSeq" id="WP_169718764.1">
    <property type="nucleotide sequence ID" value="NZ_MLFR01000001.1"/>
</dbReference>
<evidence type="ECO:0000256" key="2">
    <source>
        <dbReference type="ARBA" id="ARBA00023125"/>
    </source>
</evidence>
<evidence type="ECO:0000313" key="5">
    <source>
        <dbReference type="EMBL" id="ORM71761.1"/>
    </source>
</evidence>
<organism evidence="5 6">
    <name type="scientific">Pantoea rwandensis</name>
    <dbReference type="NCBI Taxonomy" id="1076550"/>
    <lineage>
        <taxon>Bacteria</taxon>
        <taxon>Pseudomonadati</taxon>
        <taxon>Pseudomonadota</taxon>
        <taxon>Gammaproteobacteria</taxon>
        <taxon>Enterobacterales</taxon>
        <taxon>Erwiniaceae</taxon>
        <taxon>Pantoea</taxon>
    </lineage>
</organism>
<dbReference type="Gene3D" id="1.10.10.60">
    <property type="entry name" value="Homeodomain-like"/>
    <property type="match status" value="1"/>
</dbReference>
<dbReference type="GO" id="GO:0003700">
    <property type="term" value="F:DNA-binding transcription factor activity"/>
    <property type="evidence" value="ECO:0007669"/>
    <property type="project" value="InterPro"/>
</dbReference>
<dbReference type="SMART" id="SM00342">
    <property type="entry name" value="HTH_ARAC"/>
    <property type="match status" value="1"/>
</dbReference>
<dbReference type="InterPro" id="IPR029062">
    <property type="entry name" value="Class_I_gatase-like"/>
</dbReference>
<dbReference type="GO" id="GO:0043565">
    <property type="term" value="F:sequence-specific DNA binding"/>
    <property type="evidence" value="ECO:0007669"/>
    <property type="project" value="InterPro"/>
</dbReference>
<dbReference type="EMBL" id="MLFR01000001">
    <property type="protein sequence ID" value="ORM71761.1"/>
    <property type="molecule type" value="Genomic_DNA"/>
</dbReference>
<keyword evidence="1" id="KW-0805">Transcription regulation</keyword>
<dbReference type="AlphaFoldDB" id="A0A1X1D5H7"/>
<dbReference type="SUPFAM" id="SSF46689">
    <property type="entry name" value="Homeodomain-like"/>
    <property type="match status" value="1"/>
</dbReference>
<accession>A0A1X1D5H7</accession>
<dbReference type="PANTHER" id="PTHR43130">
    <property type="entry name" value="ARAC-FAMILY TRANSCRIPTIONAL REGULATOR"/>
    <property type="match status" value="1"/>
</dbReference>
<gene>
    <name evidence="5" type="ORF">HA51_01430</name>
</gene>
<dbReference type="InterPro" id="IPR018062">
    <property type="entry name" value="HTH_AraC-typ_CS"/>
</dbReference>
<proteinExistence type="predicted"/>
<dbReference type="Pfam" id="PF12833">
    <property type="entry name" value="HTH_18"/>
    <property type="match status" value="1"/>
</dbReference>
<dbReference type="InterPro" id="IPR018060">
    <property type="entry name" value="HTH_AraC"/>
</dbReference>
<sequence length="339" mass="37319">MRIAILALEGSVLSAIAGLTDMFWITNKAIAASPAHASRFPPKAFETLIVSADGAPVWDAEGRLIHIDSSFKTAGLPDVVIAPGMLLGHDLQPLNMGSIRIAADWMKKLYDNGTLVAGAGTGGVILGEAGLLKGRSYSTTWWVSHMLQERYPDAVSTRGKNIEEDRGVITTGGCFSWISLALYLVEREAGADVANLTYEMSLKDNVLLSQALTPNPATIDRGMSLLVRAEEFIRFHDPSTNMVQLASALSVTERTLQRRIKMLSKETPKEFITRVRIEMACPMLISTNVSIRQVAHDCGYSEDTAFRKAFNQIMEMSPAQYRQWMRDKTTRGEIPPTKN</sequence>
<dbReference type="Gene3D" id="3.40.50.880">
    <property type="match status" value="1"/>
</dbReference>
<feature type="domain" description="HTH araC/xylS-type" evidence="4">
    <location>
        <begin position="227"/>
        <end position="324"/>
    </location>
</feature>
<reference evidence="5 6" key="1">
    <citation type="journal article" date="2017" name="Antonie Van Leeuwenhoek">
        <title>Phylogenomic resolution of the bacterial genus Pantoea and its relationship with Erwinia and Tatumella.</title>
        <authorList>
            <person name="Palmer M."/>
            <person name="Steenkamp E.T."/>
            <person name="Coetzee M.P."/>
            <person name="Chan W.Y."/>
            <person name="van Zyl E."/>
            <person name="De Maayer P."/>
            <person name="Coutinho T.A."/>
            <person name="Blom J."/>
            <person name="Smits T.H."/>
            <person name="Duffy B."/>
            <person name="Venter S.N."/>
        </authorList>
    </citation>
    <scope>NUCLEOTIDE SEQUENCE [LARGE SCALE GENOMIC DNA]</scope>
    <source>
        <strain evidence="5 6">LMG 26275</strain>
    </source>
</reference>
<comment type="caution">
    <text evidence="5">The sequence shown here is derived from an EMBL/GenBank/DDBJ whole genome shotgun (WGS) entry which is preliminary data.</text>
</comment>
<dbReference type="InterPro" id="IPR052158">
    <property type="entry name" value="INH-QAR"/>
</dbReference>
<protein>
    <submittedName>
        <fullName evidence="5">AraC family transcriptional regulator</fullName>
    </submittedName>
</protein>
<dbReference type="Pfam" id="PF01965">
    <property type="entry name" value="DJ-1_PfpI"/>
    <property type="match status" value="1"/>
</dbReference>
<keyword evidence="2" id="KW-0238">DNA-binding</keyword>
<dbReference type="InterPro" id="IPR002818">
    <property type="entry name" value="DJ-1/PfpI"/>
</dbReference>
<evidence type="ECO:0000256" key="3">
    <source>
        <dbReference type="ARBA" id="ARBA00023163"/>
    </source>
</evidence>
<dbReference type="Proteomes" id="UP000193558">
    <property type="component" value="Unassembled WGS sequence"/>
</dbReference>
<name>A0A1X1D5H7_9GAMM</name>
<evidence type="ECO:0000256" key="1">
    <source>
        <dbReference type="ARBA" id="ARBA00023015"/>
    </source>
</evidence>
<evidence type="ECO:0000313" key="6">
    <source>
        <dbReference type="Proteomes" id="UP000193558"/>
    </source>
</evidence>
<dbReference type="PANTHER" id="PTHR43130:SF11">
    <property type="entry name" value="TRANSCRIPTIONAL REGULATORY PROTEIN"/>
    <property type="match status" value="1"/>
</dbReference>
<evidence type="ECO:0000259" key="4">
    <source>
        <dbReference type="PROSITE" id="PS01124"/>
    </source>
</evidence>
<dbReference type="PROSITE" id="PS01124">
    <property type="entry name" value="HTH_ARAC_FAMILY_2"/>
    <property type="match status" value="1"/>
</dbReference>
<dbReference type="SUPFAM" id="SSF52317">
    <property type="entry name" value="Class I glutamine amidotransferase-like"/>
    <property type="match status" value="1"/>
</dbReference>